<sequence>MNKKEEISLPTTEERQEESVSCNAKRRQILDGAEAIFLESGYEGASMSQIACRAKVSKGTLYNHFENKAALFGAVIEDLSRSKLAPAICQSHLTAITCAEAFAQLAERFISILLQPGPLRLYRIIVSEAPHFPDLADTFWRYGFGRTLSTMTQWIEFWIERGAIRTDDPVFAAEQFMALCQTRLVQRKRFELPIDSSEEQIRFVAGRIGKAFVAIYGTEAEQGAARQA</sequence>
<feature type="DNA-binding region" description="H-T-H motif" evidence="2">
    <location>
        <begin position="46"/>
        <end position="65"/>
    </location>
</feature>
<name>A0ABQ1MD61_9PROT</name>
<feature type="region of interest" description="Disordered" evidence="3">
    <location>
        <begin position="1"/>
        <end position="20"/>
    </location>
</feature>
<feature type="domain" description="HTH tetR-type" evidence="4">
    <location>
        <begin position="23"/>
        <end position="83"/>
    </location>
</feature>
<evidence type="ECO:0000313" key="6">
    <source>
        <dbReference type="Proteomes" id="UP000637769"/>
    </source>
</evidence>
<organism evidence="5 6">
    <name type="scientific">Asaia siamensis</name>
    <dbReference type="NCBI Taxonomy" id="110479"/>
    <lineage>
        <taxon>Bacteria</taxon>
        <taxon>Pseudomonadati</taxon>
        <taxon>Pseudomonadota</taxon>
        <taxon>Alphaproteobacteria</taxon>
        <taxon>Acetobacterales</taxon>
        <taxon>Acetobacteraceae</taxon>
        <taxon>Asaia</taxon>
    </lineage>
</organism>
<keyword evidence="1 2" id="KW-0238">DNA-binding</keyword>
<evidence type="ECO:0000259" key="4">
    <source>
        <dbReference type="PROSITE" id="PS50977"/>
    </source>
</evidence>
<dbReference type="Gene3D" id="1.10.357.10">
    <property type="entry name" value="Tetracycline Repressor, domain 2"/>
    <property type="match status" value="1"/>
</dbReference>
<proteinExistence type="predicted"/>
<dbReference type="InterPro" id="IPR039536">
    <property type="entry name" value="TetR_C_Proteobacteria"/>
</dbReference>
<protein>
    <submittedName>
        <fullName evidence="5">Transcriptional regulator</fullName>
    </submittedName>
</protein>
<evidence type="ECO:0000256" key="3">
    <source>
        <dbReference type="SAM" id="MobiDB-lite"/>
    </source>
</evidence>
<evidence type="ECO:0000313" key="5">
    <source>
        <dbReference type="EMBL" id="GGC38848.1"/>
    </source>
</evidence>
<comment type="caution">
    <text evidence="5">The sequence shown here is derived from an EMBL/GenBank/DDBJ whole genome shotgun (WGS) entry which is preliminary data.</text>
</comment>
<dbReference type="InterPro" id="IPR036271">
    <property type="entry name" value="Tet_transcr_reg_TetR-rel_C_sf"/>
</dbReference>
<evidence type="ECO:0000256" key="1">
    <source>
        <dbReference type="ARBA" id="ARBA00023125"/>
    </source>
</evidence>
<dbReference type="Proteomes" id="UP000637769">
    <property type="component" value="Unassembled WGS sequence"/>
</dbReference>
<dbReference type="PANTHER" id="PTHR30055">
    <property type="entry name" value="HTH-TYPE TRANSCRIPTIONAL REGULATOR RUTR"/>
    <property type="match status" value="1"/>
</dbReference>
<dbReference type="InterPro" id="IPR009057">
    <property type="entry name" value="Homeodomain-like_sf"/>
</dbReference>
<dbReference type="InterPro" id="IPR023772">
    <property type="entry name" value="DNA-bd_HTH_TetR-type_CS"/>
</dbReference>
<dbReference type="PANTHER" id="PTHR30055:SF146">
    <property type="entry name" value="HTH-TYPE TRANSCRIPTIONAL DUAL REGULATOR CECR"/>
    <property type="match status" value="1"/>
</dbReference>
<dbReference type="SUPFAM" id="SSF46689">
    <property type="entry name" value="Homeodomain-like"/>
    <property type="match status" value="1"/>
</dbReference>
<keyword evidence="6" id="KW-1185">Reference proteome</keyword>
<dbReference type="RefSeq" id="WP_188427195.1">
    <property type="nucleotide sequence ID" value="NZ_BMCH01000007.1"/>
</dbReference>
<dbReference type="PROSITE" id="PS01081">
    <property type="entry name" value="HTH_TETR_1"/>
    <property type="match status" value="1"/>
</dbReference>
<gene>
    <name evidence="5" type="ORF">GCM10007207_25430</name>
</gene>
<evidence type="ECO:0000256" key="2">
    <source>
        <dbReference type="PROSITE-ProRule" id="PRU00335"/>
    </source>
</evidence>
<dbReference type="Pfam" id="PF00440">
    <property type="entry name" value="TetR_N"/>
    <property type="match status" value="1"/>
</dbReference>
<dbReference type="PRINTS" id="PR00455">
    <property type="entry name" value="HTHTETR"/>
</dbReference>
<dbReference type="EMBL" id="BMCH01000007">
    <property type="protein sequence ID" value="GGC38848.1"/>
    <property type="molecule type" value="Genomic_DNA"/>
</dbReference>
<feature type="compositionally biased region" description="Basic and acidic residues" evidence="3">
    <location>
        <begin position="1"/>
        <end position="18"/>
    </location>
</feature>
<accession>A0ABQ1MD61</accession>
<dbReference type="InterPro" id="IPR050109">
    <property type="entry name" value="HTH-type_TetR-like_transc_reg"/>
</dbReference>
<reference evidence="6" key="1">
    <citation type="journal article" date="2019" name="Int. J. Syst. Evol. Microbiol.">
        <title>The Global Catalogue of Microorganisms (GCM) 10K type strain sequencing project: providing services to taxonomists for standard genome sequencing and annotation.</title>
        <authorList>
            <consortium name="The Broad Institute Genomics Platform"/>
            <consortium name="The Broad Institute Genome Sequencing Center for Infectious Disease"/>
            <person name="Wu L."/>
            <person name="Ma J."/>
        </authorList>
    </citation>
    <scope>NUCLEOTIDE SEQUENCE [LARGE SCALE GENOMIC DNA]</scope>
    <source>
        <strain evidence="6">CCM 7132</strain>
    </source>
</reference>
<dbReference type="Pfam" id="PF14246">
    <property type="entry name" value="TetR_C_7"/>
    <property type="match status" value="1"/>
</dbReference>
<dbReference type="InterPro" id="IPR001647">
    <property type="entry name" value="HTH_TetR"/>
</dbReference>
<dbReference type="PROSITE" id="PS50977">
    <property type="entry name" value="HTH_TETR_2"/>
    <property type="match status" value="1"/>
</dbReference>
<dbReference type="SUPFAM" id="SSF48498">
    <property type="entry name" value="Tetracyclin repressor-like, C-terminal domain"/>
    <property type="match status" value="1"/>
</dbReference>